<accession>A0A090MS03</accession>
<feature type="region of interest" description="Disordered" evidence="1">
    <location>
        <begin position="55"/>
        <end position="86"/>
    </location>
</feature>
<sequence>MASVRPSASRSAPAHAIIAPLSVQSCGGGTIMVIWSLAAISCSALRIATLAATPPAATSARGAPNCSRNNLRPERIRSAVDSSTAA</sequence>
<evidence type="ECO:0000313" key="3">
    <source>
        <dbReference type="Proteomes" id="UP000035762"/>
    </source>
</evidence>
<evidence type="ECO:0000313" key="2">
    <source>
        <dbReference type="EMBL" id="CEG10126.1"/>
    </source>
</evidence>
<gene>
    <name evidence="2" type="ORF">BN961_03561</name>
</gene>
<dbReference type="AlphaFoldDB" id="A0A090MS03"/>
<dbReference type="EMBL" id="CCAZ020000002">
    <property type="protein sequence ID" value="CEG10126.1"/>
    <property type="molecule type" value="Genomic_DNA"/>
</dbReference>
<keyword evidence="3" id="KW-1185">Reference proteome</keyword>
<dbReference type="STRING" id="1035.BN961_03561"/>
<protein>
    <submittedName>
        <fullName evidence="2">Uncharacterized protein</fullName>
    </submittedName>
</protein>
<feature type="compositionally biased region" description="Low complexity" evidence="1">
    <location>
        <begin position="55"/>
        <end position="64"/>
    </location>
</feature>
<proteinExistence type="predicted"/>
<name>A0A090MS03_AFIFE</name>
<evidence type="ECO:0000256" key="1">
    <source>
        <dbReference type="SAM" id="MobiDB-lite"/>
    </source>
</evidence>
<dbReference type="PROSITE" id="PS51257">
    <property type="entry name" value="PROKAR_LIPOPROTEIN"/>
    <property type="match status" value="1"/>
</dbReference>
<organism evidence="2 3">
    <name type="scientific">Afipia felis</name>
    <name type="common">Cat scratch disease bacillus</name>
    <dbReference type="NCBI Taxonomy" id="1035"/>
    <lineage>
        <taxon>Bacteria</taxon>
        <taxon>Pseudomonadati</taxon>
        <taxon>Pseudomonadota</taxon>
        <taxon>Alphaproteobacteria</taxon>
        <taxon>Hyphomicrobiales</taxon>
        <taxon>Nitrobacteraceae</taxon>
        <taxon>Afipia</taxon>
    </lineage>
</organism>
<dbReference type="Proteomes" id="UP000035762">
    <property type="component" value="Unassembled WGS sequence"/>
</dbReference>
<reference evidence="2 3" key="1">
    <citation type="journal article" date="2014" name="Genome Announc.">
        <title>Genome Sequence of Afipia felis Strain 76713, Isolated in Hospital Water Using an Amoeba Co-Culture Procedure.</title>
        <authorList>
            <person name="Benamar S."/>
            <person name="La Scola B."/>
            <person name="Croce O."/>
        </authorList>
    </citation>
    <scope>NUCLEOTIDE SEQUENCE [LARGE SCALE GENOMIC DNA]</scope>
    <source>
        <strain evidence="2 3">76713</strain>
    </source>
</reference>
<comment type="caution">
    <text evidence="2">The sequence shown here is derived from an EMBL/GenBank/DDBJ whole genome shotgun (WGS) entry which is preliminary data.</text>
</comment>